<dbReference type="AlphaFoldDB" id="A0A0S7C1A0"/>
<gene>
    <name evidence="1" type="ORF">TBC1_111951</name>
</gene>
<evidence type="ECO:0000313" key="1">
    <source>
        <dbReference type="EMBL" id="GAP43793.1"/>
    </source>
</evidence>
<dbReference type="STRING" id="1678841.TBC1_111951"/>
<dbReference type="Proteomes" id="UP000053091">
    <property type="component" value="Unassembled WGS sequence"/>
</dbReference>
<name>A0A0S7C1A0_9BACT</name>
<proteinExistence type="predicted"/>
<reference evidence="1" key="1">
    <citation type="journal article" date="2015" name="Genome Announc.">
        <title>Draft Genome Sequence of Bacteroidales Strain TBC1, a Novel Isolate from a Methanogenic Wastewater Treatment System.</title>
        <authorList>
            <person name="Tourlousse D.M."/>
            <person name="Matsuura N."/>
            <person name="Sun L."/>
            <person name="Toyonaga M."/>
            <person name="Kuroda K."/>
            <person name="Ohashi A."/>
            <person name="Cruz R."/>
            <person name="Yamaguchi T."/>
            <person name="Sekiguchi Y."/>
        </authorList>
    </citation>
    <scope>NUCLEOTIDE SEQUENCE [LARGE SCALE GENOMIC DNA]</scope>
    <source>
        <strain evidence="1">TBC1</strain>
    </source>
</reference>
<accession>A0A0S7C1A0</accession>
<sequence length="489" mass="54719">MAVSMILPGIASANRGKIRIIEHLSTEKAPSEKMQSEVADKWIRHNQMIDLVEAGYLSRIQDLAYRIGNNQNLEVDQDAANTMENFILSASFNCIPDELPDGVENEDHPGIMASYYFVFHFELSDPQTNEIVSMYKVDAKFTSANRLSAQEQAELALKLLDDPGIPNIDQIEADITANADYHSARIRYAGTSAANGKNTGKVTVSGIRNNVIGEAKNNPISGFELRCEKGKFKKTNTRFVRFEGNEYFHGGPNSISFDYETYNCADFENDKTEERFTLVQISRFAGNIEEKLVQEEVVEFNCGSYNITAHYSAPGFADAKVVWKNVSVLIPDDLSKIPVYHAEDFENDDVPEVIIPYAINIPDYGMEYYLSECMDELEIPEIISLRAGRPGAVLWIEKGEEALNKCSVEKTTENPFVHLVLQFDLYIGENEGDGEQIAVGTDSEFPDAYTFPWKSIDPDILEKLQAGQFAEKKLSNQAGATLTITFDPK</sequence>
<organism evidence="1">
    <name type="scientific">Lentimicrobium saccharophilum</name>
    <dbReference type="NCBI Taxonomy" id="1678841"/>
    <lineage>
        <taxon>Bacteria</taxon>
        <taxon>Pseudomonadati</taxon>
        <taxon>Bacteroidota</taxon>
        <taxon>Bacteroidia</taxon>
        <taxon>Bacteroidales</taxon>
        <taxon>Lentimicrobiaceae</taxon>
        <taxon>Lentimicrobium</taxon>
    </lineage>
</organism>
<dbReference type="EMBL" id="DF968182">
    <property type="protein sequence ID" value="GAP43793.1"/>
    <property type="molecule type" value="Genomic_DNA"/>
</dbReference>
<keyword evidence="2" id="KW-1185">Reference proteome</keyword>
<protein>
    <submittedName>
        <fullName evidence="1">Uncharacterized protein</fullName>
    </submittedName>
</protein>
<evidence type="ECO:0000313" key="2">
    <source>
        <dbReference type="Proteomes" id="UP000053091"/>
    </source>
</evidence>